<keyword evidence="3" id="KW-0732">Signal</keyword>
<accession>A0AAU9KBA1</accession>
<dbReference type="PROSITE" id="PS51635">
    <property type="entry name" value="PNPLA"/>
    <property type="match status" value="1"/>
</dbReference>
<evidence type="ECO:0000256" key="2">
    <source>
        <dbReference type="PROSITE-ProRule" id="PRU01161"/>
    </source>
</evidence>
<dbReference type="SUPFAM" id="SSF52151">
    <property type="entry name" value="FabD/lysophospholipase-like"/>
    <property type="match status" value="1"/>
</dbReference>
<name>A0AAU9KBA1_9CILI</name>
<keyword evidence="6" id="KW-1185">Reference proteome</keyword>
<feature type="chain" id="PRO_5043504934" description="PNPLA domain-containing protein" evidence="3">
    <location>
        <begin position="18"/>
        <end position="318"/>
    </location>
</feature>
<organism evidence="5 6">
    <name type="scientific">Blepharisma stoltei</name>
    <dbReference type="NCBI Taxonomy" id="1481888"/>
    <lineage>
        <taxon>Eukaryota</taxon>
        <taxon>Sar</taxon>
        <taxon>Alveolata</taxon>
        <taxon>Ciliophora</taxon>
        <taxon>Postciliodesmatophora</taxon>
        <taxon>Heterotrichea</taxon>
        <taxon>Heterotrichida</taxon>
        <taxon>Blepharismidae</taxon>
        <taxon>Blepharisma</taxon>
    </lineage>
</organism>
<dbReference type="Pfam" id="PF01734">
    <property type="entry name" value="Patatin"/>
    <property type="match status" value="1"/>
</dbReference>
<dbReference type="GO" id="GO:0006629">
    <property type="term" value="P:lipid metabolic process"/>
    <property type="evidence" value="ECO:0007669"/>
    <property type="project" value="UniProtKB-KW"/>
</dbReference>
<evidence type="ECO:0000256" key="3">
    <source>
        <dbReference type="SAM" id="SignalP"/>
    </source>
</evidence>
<sequence>MWPVVLLTLFASSGVYAVNGKCRILALGGGTTRGAYEAGAVIGLINNLPAGEAQYDAVTGIGTGAVNALIMSQYAIGQEASAATALSKFWTNFTYSQFYKDWVGWIITGLKYESGLYDSSPMKKTLTSLASGSFQRWLGVGSTDLLSGSYVWFNSTGQTKTDLITGVYASATEYGFFPIVHYKNLQLVTGHIKFSIDILHAVNYCYLSKGIQMADIIVDAVLPAGTNLTATDTSEYKTIQVTERTAEIAAFDLFMQTVEDAKVSFPDITIRTQIYPSSKPPTTVYPYDYTPAQLQSMLALGQKDAKNAVAALSSQESE</sequence>
<dbReference type="EMBL" id="CAJZBQ010000058">
    <property type="protein sequence ID" value="CAG9334540.1"/>
    <property type="molecule type" value="Genomic_DNA"/>
</dbReference>
<comment type="caution">
    <text evidence="2">Lacks conserved residue(s) required for the propagation of feature annotation.</text>
</comment>
<evidence type="ECO:0000259" key="4">
    <source>
        <dbReference type="PROSITE" id="PS51635"/>
    </source>
</evidence>
<feature type="domain" description="PNPLA" evidence="4">
    <location>
        <begin position="25"/>
        <end position="203"/>
    </location>
</feature>
<dbReference type="InterPro" id="IPR002641">
    <property type="entry name" value="PNPLA_dom"/>
</dbReference>
<dbReference type="InterPro" id="IPR016035">
    <property type="entry name" value="Acyl_Trfase/lysoPLipase"/>
</dbReference>
<gene>
    <name evidence="5" type="ORF">BSTOLATCC_MIC61152</name>
</gene>
<dbReference type="Gene3D" id="3.40.1090.10">
    <property type="entry name" value="Cytosolic phospholipase A2 catalytic domain"/>
    <property type="match status" value="1"/>
</dbReference>
<dbReference type="AlphaFoldDB" id="A0AAU9KBA1"/>
<evidence type="ECO:0000313" key="5">
    <source>
        <dbReference type="EMBL" id="CAG9334540.1"/>
    </source>
</evidence>
<feature type="signal peptide" evidence="3">
    <location>
        <begin position="1"/>
        <end position="17"/>
    </location>
</feature>
<comment type="caution">
    <text evidence="5">The sequence shown here is derived from an EMBL/GenBank/DDBJ whole genome shotgun (WGS) entry which is preliminary data.</text>
</comment>
<reference evidence="5" key="1">
    <citation type="submission" date="2021-09" db="EMBL/GenBank/DDBJ databases">
        <authorList>
            <consortium name="AG Swart"/>
            <person name="Singh M."/>
            <person name="Singh A."/>
            <person name="Seah K."/>
            <person name="Emmerich C."/>
        </authorList>
    </citation>
    <scope>NUCLEOTIDE SEQUENCE</scope>
    <source>
        <strain evidence="5">ATCC30299</strain>
    </source>
</reference>
<dbReference type="Proteomes" id="UP001162131">
    <property type="component" value="Unassembled WGS sequence"/>
</dbReference>
<evidence type="ECO:0000256" key="1">
    <source>
        <dbReference type="ARBA" id="ARBA00023098"/>
    </source>
</evidence>
<evidence type="ECO:0000313" key="6">
    <source>
        <dbReference type="Proteomes" id="UP001162131"/>
    </source>
</evidence>
<keyword evidence="1" id="KW-0443">Lipid metabolism</keyword>
<proteinExistence type="predicted"/>
<protein>
    <recommendedName>
        <fullName evidence="4">PNPLA domain-containing protein</fullName>
    </recommendedName>
</protein>